<keyword evidence="7" id="KW-1185">Reference proteome</keyword>
<keyword evidence="3 5" id="KW-1133">Transmembrane helix</keyword>
<evidence type="ECO:0000256" key="5">
    <source>
        <dbReference type="SAM" id="Phobius"/>
    </source>
</evidence>
<evidence type="ECO:0000256" key="2">
    <source>
        <dbReference type="ARBA" id="ARBA00022692"/>
    </source>
</evidence>
<reference evidence="6 7" key="1">
    <citation type="submission" date="2016-11" db="EMBL/GenBank/DDBJ databases">
        <authorList>
            <person name="Jaros S."/>
            <person name="Januszkiewicz K."/>
            <person name="Wedrychowicz H."/>
        </authorList>
    </citation>
    <scope>NUCLEOTIDE SEQUENCE [LARGE SCALE GENOMIC DNA]</scope>
    <source>
        <strain evidence="6 7">CGMCC 1.7049</strain>
    </source>
</reference>
<gene>
    <name evidence="6" type="ORF">SAMN04488068_3235</name>
</gene>
<feature type="transmembrane region" description="Helical" evidence="5">
    <location>
        <begin position="7"/>
        <end position="25"/>
    </location>
</feature>
<comment type="subcellular location">
    <subcellularLocation>
        <location evidence="1">Membrane</location>
        <topology evidence="1">Multi-pass membrane protein</topology>
    </subcellularLocation>
</comment>
<sequence length="175" mass="18985">MIWVDYCIVGVLAVSTLIGVIRGFARETLGLLTWVLAIWLSAAFAPVVADSLADYLSAPSVRSIAAHVLLFFGGLLVGGIATALLVRRLRESVLSSTDRTLGAGFGLMRGAVLVAMFVLVAQGTAVRQDPWWRQSLLLNRFEWLADAIGIVVPSRWLDRLQRQGDDADNAVEASY</sequence>
<name>A0A1M5RX87_9GAMM</name>
<dbReference type="EMBL" id="FQWZ01000008">
    <property type="protein sequence ID" value="SHH30413.1"/>
    <property type="molecule type" value="Genomic_DNA"/>
</dbReference>
<dbReference type="STRING" id="490188.SAMN04488068_3235"/>
<evidence type="ECO:0000256" key="3">
    <source>
        <dbReference type="ARBA" id="ARBA00022989"/>
    </source>
</evidence>
<dbReference type="RefSeq" id="WP_072899282.1">
    <property type="nucleotide sequence ID" value="NZ_FQWZ01000008.1"/>
</dbReference>
<feature type="transmembrane region" description="Helical" evidence="5">
    <location>
        <begin position="64"/>
        <end position="86"/>
    </location>
</feature>
<evidence type="ECO:0000256" key="1">
    <source>
        <dbReference type="ARBA" id="ARBA00004141"/>
    </source>
</evidence>
<dbReference type="InterPro" id="IPR052719">
    <property type="entry name" value="CvpA-like"/>
</dbReference>
<dbReference type="Pfam" id="PF02674">
    <property type="entry name" value="Colicin_V"/>
    <property type="match status" value="1"/>
</dbReference>
<keyword evidence="2 5" id="KW-0812">Transmembrane</keyword>
<proteinExistence type="predicted"/>
<dbReference type="PANTHER" id="PTHR36926">
    <property type="entry name" value="COLICIN V PRODUCTION PROTEIN"/>
    <property type="match status" value="1"/>
</dbReference>
<evidence type="ECO:0000256" key="4">
    <source>
        <dbReference type="ARBA" id="ARBA00023136"/>
    </source>
</evidence>
<feature type="transmembrane region" description="Helical" evidence="5">
    <location>
        <begin position="106"/>
        <end position="126"/>
    </location>
</feature>
<dbReference type="PANTHER" id="PTHR36926:SF1">
    <property type="entry name" value="COLICIN V PRODUCTION PROTEIN"/>
    <property type="match status" value="1"/>
</dbReference>
<protein>
    <submittedName>
        <fullName evidence="6">Membrane protein required for colicin V production</fullName>
    </submittedName>
</protein>
<dbReference type="InterPro" id="IPR003825">
    <property type="entry name" value="Colicin-V_CvpA"/>
</dbReference>
<dbReference type="GO" id="GO:0016020">
    <property type="term" value="C:membrane"/>
    <property type="evidence" value="ECO:0007669"/>
    <property type="project" value="UniProtKB-SubCell"/>
</dbReference>
<dbReference type="GO" id="GO:0009403">
    <property type="term" value="P:toxin biosynthetic process"/>
    <property type="evidence" value="ECO:0007669"/>
    <property type="project" value="InterPro"/>
</dbReference>
<keyword evidence="4 5" id="KW-0472">Membrane</keyword>
<dbReference type="AlphaFoldDB" id="A0A1M5RX87"/>
<dbReference type="Proteomes" id="UP000199758">
    <property type="component" value="Unassembled WGS sequence"/>
</dbReference>
<evidence type="ECO:0000313" key="6">
    <source>
        <dbReference type="EMBL" id="SHH30413.1"/>
    </source>
</evidence>
<organism evidence="6 7">
    <name type="scientific">Hydrocarboniphaga daqingensis</name>
    <dbReference type="NCBI Taxonomy" id="490188"/>
    <lineage>
        <taxon>Bacteria</taxon>
        <taxon>Pseudomonadati</taxon>
        <taxon>Pseudomonadota</taxon>
        <taxon>Gammaproteobacteria</taxon>
        <taxon>Nevskiales</taxon>
        <taxon>Nevskiaceae</taxon>
        <taxon>Hydrocarboniphaga</taxon>
    </lineage>
</organism>
<feature type="transmembrane region" description="Helical" evidence="5">
    <location>
        <begin position="31"/>
        <end position="52"/>
    </location>
</feature>
<evidence type="ECO:0000313" key="7">
    <source>
        <dbReference type="Proteomes" id="UP000199758"/>
    </source>
</evidence>
<accession>A0A1M5RX87</accession>